<comment type="caution">
    <text evidence="1">The sequence shown here is derived from an EMBL/GenBank/DDBJ whole genome shotgun (WGS) entry which is preliminary data.</text>
</comment>
<dbReference type="Proteomes" id="UP001177260">
    <property type="component" value="Unassembled WGS sequence"/>
</dbReference>
<accession>A0ACC3AM07</accession>
<sequence length="267" mass="29534">MFGPRRVLQSRLRNLAIQAQPWSRPRFLGPRNSSTVAHNPAPKPSKWPRRLIYTGIFGGLGLAAGKWMDMQVSAPPVPGSFEDIAMLEEIHHAYENCLPLVQDLRKNPNYAEANVYGNYSEEDKIGRLTSGPLSGSRGLALQKVFWNEKEKKAVSVVFLGTGLEGWPTVVHGGALGTVIDESLGRVAIRHLPARTGVTANLEINYRAPVYSGNFYSFHATVDQERSNDRKAYVTGEVRDPVGRLCAQASALFVVPKNYKLQEVGTKY</sequence>
<protein>
    <submittedName>
        <fullName evidence="1">Uncharacterized protein</fullName>
    </submittedName>
</protein>
<gene>
    <name evidence="1" type="ORF">N8T08_002617</name>
</gene>
<reference evidence="1 2" key="1">
    <citation type="journal article" date="2023" name="ACS Omega">
        <title>Identification of the Neoaspergillic Acid Biosynthesis Gene Cluster by Establishing an In Vitro CRISPR-Ribonucleoprotein Genetic System in Aspergillus melleus.</title>
        <authorList>
            <person name="Yuan B."/>
            <person name="Grau M.F."/>
            <person name="Murata R.M."/>
            <person name="Torok T."/>
            <person name="Venkateswaran K."/>
            <person name="Stajich J.E."/>
            <person name="Wang C.C.C."/>
        </authorList>
    </citation>
    <scope>NUCLEOTIDE SEQUENCE [LARGE SCALE GENOMIC DNA]</scope>
    <source>
        <strain evidence="1 2">IMV 1140</strain>
    </source>
</reference>
<organism evidence="1 2">
    <name type="scientific">Aspergillus melleus</name>
    <dbReference type="NCBI Taxonomy" id="138277"/>
    <lineage>
        <taxon>Eukaryota</taxon>
        <taxon>Fungi</taxon>
        <taxon>Dikarya</taxon>
        <taxon>Ascomycota</taxon>
        <taxon>Pezizomycotina</taxon>
        <taxon>Eurotiomycetes</taxon>
        <taxon>Eurotiomycetidae</taxon>
        <taxon>Eurotiales</taxon>
        <taxon>Aspergillaceae</taxon>
        <taxon>Aspergillus</taxon>
        <taxon>Aspergillus subgen. Circumdati</taxon>
    </lineage>
</organism>
<evidence type="ECO:0000313" key="1">
    <source>
        <dbReference type="EMBL" id="KAK1138421.1"/>
    </source>
</evidence>
<keyword evidence="2" id="KW-1185">Reference proteome</keyword>
<name>A0ACC3AM07_9EURO</name>
<evidence type="ECO:0000313" key="2">
    <source>
        <dbReference type="Proteomes" id="UP001177260"/>
    </source>
</evidence>
<dbReference type="EMBL" id="JAOPJF010000151">
    <property type="protein sequence ID" value="KAK1138421.1"/>
    <property type="molecule type" value="Genomic_DNA"/>
</dbReference>
<proteinExistence type="predicted"/>